<sequence length="137" mass="15580">MVIDFFKEDYPICGYAVANADSVDFLSDREFIIEVISASAFEDIEVKCMERQVEPEVSKRYGASIDAFSVYSCMDLDARQESEIIERVIHCPLRLDPKRVQCPKCRGPSPGLQGVRIFSKCAPHLCYNQLKFLMGIM</sequence>
<dbReference type="AlphaFoldDB" id="A0A7R8YXY3"/>
<evidence type="ECO:0000313" key="1">
    <source>
        <dbReference type="EMBL" id="CAD7088382.1"/>
    </source>
</evidence>
<evidence type="ECO:0000313" key="2">
    <source>
        <dbReference type="Proteomes" id="UP000594454"/>
    </source>
</evidence>
<protein>
    <submittedName>
        <fullName evidence="1">Uncharacterized protein</fullName>
    </submittedName>
</protein>
<gene>
    <name evidence="1" type="ORF">HERILL_LOCUS11010</name>
</gene>
<reference evidence="1 2" key="1">
    <citation type="submission" date="2020-11" db="EMBL/GenBank/DDBJ databases">
        <authorList>
            <person name="Wallbank WR R."/>
            <person name="Pardo Diaz C."/>
            <person name="Kozak K."/>
            <person name="Martin S."/>
            <person name="Jiggins C."/>
            <person name="Moest M."/>
            <person name="Warren A I."/>
            <person name="Generalovic N T."/>
            <person name="Byers J.R.P. K."/>
            <person name="Montejo-Kovacevich G."/>
            <person name="Yen C E."/>
        </authorList>
    </citation>
    <scope>NUCLEOTIDE SEQUENCE [LARGE SCALE GENOMIC DNA]</scope>
</reference>
<keyword evidence="2" id="KW-1185">Reference proteome</keyword>
<accession>A0A7R8YXY3</accession>
<dbReference type="EMBL" id="LR899012">
    <property type="protein sequence ID" value="CAD7088382.1"/>
    <property type="molecule type" value="Genomic_DNA"/>
</dbReference>
<name>A0A7R8YXY3_HERIL</name>
<dbReference type="InParanoid" id="A0A7R8YXY3"/>
<organism evidence="1 2">
    <name type="scientific">Hermetia illucens</name>
    <name type="common">Black soldier fly</name>
    <dbReference type="NCBI Taxonomy" id="343691"/>
    <lineage>
        <taxon>Eukaryota</taxon>
        <taxon>Metazoa</taxon>
        <taxon>Ecdysozoa</taxon>
        <taxon>Arthropoda</taxon>
        <taxon>Hexapoda</taxon>
        <taxon>Insecta</taxon>
        <taxon>Pterygota</taxon>
        <taxon>Neoptera</taxon>
        <taxon>Endopterygota</taxon>
        <taxon>Diptera</taxon>
        <taxon>Brachycera</taxon>
        <taxon>Stratiomyomorpha</taxon>
        <taxon>Stratiomyidae</taxon>
        <taxon>Hermetiinae</taxon>
        <taxon>Hermetia</taxon>
    </lineage>
</organism>
<proteinExistence type="predicted"/>
<dbReference type="Proteomes" id="UP000594454">
    <property type="component" value="Chromosome 4"/>
</dbReference>